<proteinExistence type="predicted"/>
<protein>
    <submittedName>
        <fullName evidence="2">Uncharacterized protein</fullName>
    </submittedName>
</protein>
<feature type="region of interest" description="Disordered" evidence="1">
    <location>
        <begin position="192"/>
        <end position="263"/>
    </location>
</feature>
<evidence type="ECO:0000256" key="1">
    <source>
        <dbReference type="SAM" id="MobiDB-lite"/>
    </source>
</evidence>
<feature type="compositionally biased region" description="Basic and acidic residues" evidence="1">
    <location>
        <begin position="228"/>
        <end position="237"/>
    </location>
</feature>
<evidence type="ECO:0000313" key="2">
    <source>
        <dbReference type="EMBL" id="KPM41390.1"/>
    </source>
</evidence>
<dbReference type="Proteomes" id="UP000050424">
    <property type="component" value="Unassembled WGS sequence"/>
</dbReference>
<sequence length="287" mass="29263">MPPTGEGPSWSPRSIPEAGNLAEGTRDSLAAMDACSFPCPAAPIHLPTYKETIPIPPTPAPHHRTQLLPRSLPPPAKMKTAAFALALLGLFPSVLAETLAASPTESYGCEPHGDHYHCEGARATLSTTVTDEAAAAATTHADEDEEDHDHAEGSGSLAASPTESYGCEPHGDHYHCEGARATLSTVVTSAATSQAAAATTTESHDHDEDETDTASAGPSPTASYGCEPHGDHWHCDGARTATETETETAAQTPGSASTPAASATATGAAGMEMVPILGMVAAAVLAL</sequence>
<dbReference type="STRING" id="78410.A0A0P7AU48"/>
<dbReference type="AlphaFoldDB" id="A0A0P7AU48"/>
<evidence type="ECO:0000313" key="3">
    <source>
        <dbReference type="Proteomes" id="UP000050424"/>
    </source>
</evidence>
<feature type="region of interest" description="Disordered" evidence="1">
    <location>
        <begin position="132"/>
        <end position="171"/>
    </location>
</feature>
<accession>A0A0P7AU48</accession>
<feature type="compositionally biased region" description="Low complexity" evidence="1">
    <location>
        <begin position="240"/>
        <end position="263"/>
    </location>
</feature>
<feature type="region of interest" description="Disordered" evidence="1">
    <location>
        <begin position="1"/>
        <end position="20"/>
    </location>
</feature>
<reference evidence="2 3" key="1">
    <citation type="submission" date="2015-09" db="EMBL/GenBank/DDBJ databases">
        <title>Draft genome of a European isolate of the apple canker pathogen Neonectria ditissima.</title>
        <authorList>
            <person name="Gomez-Cortecero A."/>
            <person name="Harrison R.J."/>
            <person name="Armitage A.D."/>
        </authorList>
    </citation>
    <scope>NUCLEOTIDE SEQUENCE [LARGE SCALE GENOMIC DNA]</scope>
    <source>
        <strain evidence="2 3">R09/05</strain>
    </source>
</reference>
<gene>
    <name evidence="2" type="ORF">AK830_g5161</name>
</gene>
<organism evidence="2 3">
    <name type="scientific">Neonectria ditissima</name>
    <dbReference type="NCBI Taxonomy" id="78410"/>
    <lineage>
        <taxon>Eukaryota</taxon>
        <taxon>Fungi</taxon>
        <taxon>Dikarya</taxon>
        <taxon>Ascomycota</taxon>
        <taxon>Pezizomycotina</taxon>
        <taxon>Sordariomycetes</taxon>
        <taxon>Hypocreomycetidae</taxon>
        <taxon>Hypocreales</taxon>
        <taxon>Nectriaceae</taxon>
        <taxon>Neonectria</taxon>
    </lineage>
</organism>
<comment type="caution">
    <text evidence="2">The sequence shown here is derived from an EMBL/GenBank/DDBJ whole genome shotgun (WGS) entry which is preliminary data.</text>
</comment>
<keyword evidence="3" id="KW-1185">Reference proteome</keyword>
<dbReference type="OrthoDB" id="5362269at2759"/>
<dbReference type="EMBL" id="LKCW01000066">
    <property type="protein sequence ID" value="KPM41390.1"/>
    <property type="molecule type" value="Genomic_DNA"/>
</dbReference>
<name>A0A0P7AU48_9HYPO</name>
<feature type="compositionally biased region" description="Low complexity" evidence="1">
    <location>
        <begin position="192"/>
        <end position="201"/>
    </location>
</feature>